<evidence type="ECO:0000259" key="1">
    <source>
        <dbReference type="PROSITE" id="PS50983"/>
    </source>
</evidence>
<dbReference type="PANTHER" id="PTHR30535">
    <property type="entry name" value="VITAMIN B12-BINDING PROTEIN"/>
    <property type="match status" value="1"/>
</dbReference>
<sequence>MKKLLIVSGLVLTMLCIIFAAGCITNGSSGNIVITNSDGTNVMLDKTAERIVLLNSNAGEILYLLGDAGKVVGISQSIANNAEQVKMYPNAVIVGTWNEPDVEYLISLDVDLVIGYASSKPKNAEVLASAGIPIVYVDCTKPNTMTQDIVEVGKLSGNREKASKIAAYYEEVISEIESRVAPISMTRSVYAESYTAYWGQGAETGMGQLISIAGGQNIMKDPSARKISDEWVVSTSPEIIVKLVNNMNDPKAGYDEVVSRAGFNTVDAVKNDRVWLLRNDLTYGPRSCAAAVAVAKMIHPVLFEDMSVEGVLTEFNARFGTDFDVTGLTYPVL</sequence>
<feature type="domain" description="Fe/B12 periplasmic-binding" evidence="1">
    <location>
        <begin position="50"/>
        <end position="306"/>
    </location>
</feature>
<name>A0A644UFK9_9ZZZZ</name>
<dbReference type="SUPFAM" id="SSF53807">
    <property type="entry name" value="Helical backbone' metal receptor"/>
    <property type="match status" value="1"/>
</dbReference>
<dbReference type="AlphaFoldDB" id="A0A644UFK9"/>
<protein>
    <submittedName>
        <fullName evidence="2">Vitamin B12-binding protein</fullName>
    </submittedName>
</protein>
<dbReference type="PROSITE" id="PS51257">
    <property type="entry name" value="PROKAR_LIPOPROTEIN"/>
    <property type="match status" value="1"/>
</dbReference>
<comment type="caution">
    <text evidence="2">The sequence shown here is derived from an EMBL/GenBank/DDBJ whole genome shotgun (WGS) entry which is preliminary data.</text>
</comment>
<gene>
    <name evidence="2" type="primary">btuF_10</name>
    <name evidence="2" type="ORF">SDC9_23617</name>
</gene>
<dbReference type="Gene3D" id="3.40.50.1980">
    <property type="entry name" value="Nitrogenase molybdenum iron protein domain"/>
    <property type="match status" value="2"/>
</dbReference>
<dbReference type="InterPro" id="IPR002491">
    <property type="entry name" value="ABC_transptr_periplasmic_BD"/>
</dbReference>
<dbReference type="InterPro" id="IPR050902">
    <property type="entry name" value="ABC_Transporter_SBP"/>
</dbReference>
<evidence type="ECO:0000313" key="2">
    <source>
        <dbReference type="EMBL" id="MPL77757.1"/>
    </source>
</evidence>
<reference evidence="2" key="1">
    <citation type="submission" date="2019-08" db="EMBL/GenBank/DDBJ databases">
        <authorList>
            <person name="Kucharzyk K."/>
            <person name="Murdoch R.W."/>
            <person name="Higgins S."/>
            <person name="Loffler F."/>
        </authorList>
    </citation>
    <scope>NUCLEOTIDE SEQUENCE</scope>
</reference>
<proteinExistence type="predicted"/>
<accession>A0A644UFK9</accession>
<dbReference type="Pfam" id="PF01497">
    <property type="entry name" value="Peripla_BP_2"/>
    <property type="match status" value="1"/>
</dbReference>
<dbReference type="PROSITE" id="PS50983">
    <property type="entry name" value="FE_B12_PBP"/>
    <property type="match status" value="1"/>
</dbReference>
<dbReference type="PANTHER" id="PTHR30535:SF34">
    <property type="entry name" value="MOLYBDATE-BINDING PROTEIN MOLA"/>
    <property type="match status" value="1"/>
</dbReference>
<dbReference type="EMBL" id="VSSQ01000109">
    <property type="protein sequence ID" value="MPL77757.1"/>
    <property type="molecule type" value="Genomic_DNA"/>
</dbReference>
<dbReference type="GO" id="GO:0071281">
    <property type="term" value="P:cellular response to iron ion"/>
    <property type="evidence" value="ECO:0007669"/>
    <property type="project" value="TreeGrafter"/>
</dbReference>
<organism evidence="2">
    <name type="scientific">bioreactor metagenome</name>
    <dbReference type="NCBI Taxonomy" id="1076179"/>
    <lineage>
        <taxon>unclassified sequences</taxon>
        <taxon>metagenomes</taxon>
        <taxon>ecological metagenomes</taxon>
    </lineage>
</organism>